<evidence type="ECO:0000256" key="2">
    <source>
        <dbReference type="ARBA" id="ARBA00023043"/>
    </source>
</evidence>
<keyword evidence="6" id="KW-1185">Reference proteome</keyword>
<dbReference type="AlphaFoldDB" id="A0AAJ0HWG0"/>
<evidence type="ECO:0000313" key="5">
    <source>
        <dbReference type="EMBL" id="KAK3363957.1"/>
    </source>
</evidence>
<reference evidence="5" key="2">
    <citation type="submission" date="2023-06" db="EMBL/GenBank/DDBJ databases">
        <authorList>
            <consortium name="Lawrence Berkeley National Laboratory"/>
            <person name="Haridas S."/>
            <person name="Hensen N."/>
            <person name="Bonometti L."/>
            <person name="Westerberg I."/>
            <person name="Brannstrom I.O."/>
            <person name="Guillou S."/>
            <person name="Cros-Aarteil S."/>
            <person name="Calhoun S."/>
            <person name="Kuo A."/>
            <person name="Mondo S."/>
            <person name="Pangilinan J."/>
            <person name="Riley R."/>
            <person name="Labutti K."/>
            <person name="Andreopoulos B."/>
            <person name="Lipzen A."/>
            <person name="Chen C."/>
            <person name="Yanf M."/>
            <person name="Daum C."/>
            <person name="Ng V."/>
            <person name="Clum A."/>
            <person name="Steindorff A."/>
            <person name="Ohm R."/>
            <person name="Martin F."/>
            <person name="Silar P."/>
            <person name="Natvig D."/>
            <person name="Lalanne C."/>
            <person name="Gautier V."/>
            <person name="Ament-Velasquez S.L."/>
            <person name="Kruys A."/>
            <person name="Hutchinson M.I."/>
            <person name="Powell A.J."/>
            <person name="Barry K."/>
            <person name="Miller A.N."/>
            <person name="Grigoriev I.V."/>
            <person name="Debuchy R."/>
            <person name="Gladieux P."/>
            <person name="Thoren M.H."/>
            <person name="Johannesson H."/>
        </authorList>
    </citation>
    <scope>NUCLEOTIDE SEQUENCE</scope>
    <source>
        <strain evidence="5">CBS 955.72</strain>
    </source>
</reference>
<accession>A0AAJ0HWG0</accession>
<dbReference type="SMART" id="SM00248">
    <property type="entry name" value="ANK"/>
    <property type="match status" value="4"/>
</dbReference>
<feature type="repeat" description="ANK" evidence="3">
    <location>
        <begin position="239"/>
        <end position="284"/>
    </location>
</feature>
<dbReference type="PROSITE" id="PS50088">
    <property type="entry name" value="ANK_REPEAT"/>
    <property type="match status" value="3"/>
</dbReference>
<dbReference type="EMBL" id="JAUIQD010000001">
    <property type="protein sequence ID" value="KAK3363957.1"/>
    <property type="molecule type" value="Genomic_DNA"/>
</dbReference>
<evidence type="ECO:0000256" key="3">
    <source>
        <dbReference type="PROSITE-ProRule" id="PRU00023"/>
    </source>
</evidence>
<organism evidence="5 6">
    <name type="scientific">Lasiosphaeria hispida</name>
    <dbReference type="NCBI Taxonomy" id="260671"/>
    <lineage>
        <taxon>Eukaryota</taxon>
        <taxon>Fungi</taxon>
        <taxon>Dikarya</taxon>
        <taxon>Ascomycota</taxon>
        <taxon>Pezizomycotina</taxon>
        <taxon>Sordariomycetes</taxon>
        <taxon>Sordariomycetidae</taxon>
        <taxon>Sordariales</taxon>
        <taxon>Lasiosphaeriaceae</taxon>
        <taxon>Lasiosphaeria</taxon>
    </lineage>
</organism>
<dbReference type="SUPFAM" id="SSF48403">
    <property type="entry name" value="Ankyrin repeat"/>
    <property type="match status" value="1"/>
</dbReference>
<feature type="repeat" description="ANK" evidence="3">
    <location>
        <begin position="116"/>
        <end position="148"/>
    </location>
</feature>
<comment type="caution">
    <text evidence="5">The sequence shown here is derived from an EMBL/GenBank/DDBJ whole genome shotgun (WGS) entry which is preliminary data.</text>
</comment>
<dbReference type="PANTHER" id="PTHR24198">
    <property type="entry name" value="ANKYRIN REPEAT AND PROTEIN KINASE DOMAIN-CONTAINING PROTEIN"/>
    <property type="match status" value="1"/>
</dbReference>
<dbReference type="Gene3D" id="1.25.40.20">
    <property type="entry name" value="Ankyrin repeat-containing domain"/>
    <property type="match status" value="1"/>
</dbReference>
<dbReference type="InterPro" id="IPR036770">
    <property type="entry name" value="Ankyrin_rpt-contain_sf"/>
</dbReference>
<dbReference type="PANTHER" id="PTHR24198:SF165">
    <property type="entry name" value="ANKYRIN REPEAT-CONTAINING PROTEIN-RELATED"/>
    <property type="match status" value="1"/>
</dbReference>
<keyword evidence="2 3" id="KW-0040">ANK repeat</keyword>
<feature type="region of interest" description="Disordered" evidence="4">
    <location>
        <begin position="1"/>
        <end position="31"/>
    </location>
</feature>
<keyword evidence="1" id="KW-0677">Repeat</keyword>
<dbReference type="InterPro" id="IPR002110">
    <property type="entry name" value="Ankyrin_rpt"/>
</dbReference>
<dbReference type="PROSITE" id="PS50297">
    <property type="entry name" value="ANK_REP_REGION"/>
    <property type="match status" value="2"/>
</dbReference>
<evidence type="ECO:0000313" key="6">
    <source>
        <dbReference type="Proteomes" id="UP001275084"/>
    </source>
</evidence>
<reference evidence="5" key="1">
    <citation type="journal article" date="2023" name="Mol. Phylogenet. Evol.">
        <title>Genome-scale phylogeny and comparative genomics of the fungal order Sordariales.</title>
        <authorList>
            <person name="Hensen N."/>
            <person name="Bonometti L."/>
            <person name="Westerberg I."/>
            <person name="Brannstrom I.O."/>
            <person name="Guillou S."/>
            <person name="Cros-Aarteil S."/>
            <person name="Calhoun S."/>
            <person name="Haridas S."/>
            <person name="Kuo A."/>
            <person name="Mondo S."/>
            <person name="Pangilinan J."/>
            <person name="Riley R."/>
            <person name="LaButti K."/>
            <person name="Andreopoulos B."/>
            <person name="Lipzen A."/>
            <person name="Chen C."/>
            <person name="Yan M."/>
            <person name="Daum C."/>
            <person name="Ng V."/>
            <person name="Clum A."/>
            <person name="Steindorff A."/>
            <person name="Ohm R.A."/>
            <person name="Martin F."/>
            <person name="Silar P."/>
            <person name="Natvig D.O."/>
            <person name="Lalanne C."/>
            <person name="Gautier V."/>
            <person name="Ament-Velasquez S.L."/>
            <person name="Kruys A."/>
            <person name="Hutchinson M.I."/>
            <person name="Powell A.J."/>
            <person name="Barry K."/>
            <person name="Miller A.N."/>
            <person name="Grigoriev I.V."/>
            <person name="Debuchy R."/>
            <person name="Gladieux P."/>
            <person name="Hiltunen Thoren M."/>
            <person name="Johannesson H."/>
        </authorList>
    </citation>
    <scope>NUCLEOTIDE SEQUENCE</scope>
    <source>
        <strain evidence="5">CBS 955.72</strain>
    </source>
</reference>
<protein>
    <submittedName>
        <fullName evidence="5">Ankyrin repeat-containing domain protein</fullName>
    </submittedName>
</protein>
<feature type="compositionally biased region" description="Basic and acidic residues" evidence="4">
    <location>
        <begin position="20"/>
        <end position="30"/>
    </location>
</feature>
<gene>
    <name evidence="5" type="ORF">B0T25DRAFT_528823</name>
</gene>
<proteinExistence type="predicted"/>
<dbReference type="PRINTS" id="PR01415">
    <property type="entry name" value="ANKYRIN"/>
</dbReference>
<evidence type="ECO:0000256" key="1">
    <source>
        <dbReference type="ARBA" id="ARBA00022737"/>
    </source>
</evidence>
<sequence>MQASRRGLDAYQSAYPRPCPRRERDRRRGSGEAIEARCAVSRESGSHMQRVPLKLFEPMLYTLDASALDSTAMCWGAFSGRLTTMEKSKRYHGDINTFMLVQDGRFRLPTPGRRSDGGTPLVLAITRNNARAVEWLIDNEAKLDRPAALLGPYGHGPGEWNGAIPTRAWMPLYWAIRHGNEHLVDLLLQRGSGLMLDGTTASSPTSVTALHIAAAYGHHSLVERLLEEPSIKVGAADSKGNTPLHYAAEGAAVDGVYGPQYPRTSSHVIAVLIQLGADANMSNDAGLSPIYLAVREQQCSARFERYRGPKKGSKGCTLFA</sequence>
<feature type="repeat" description="ANK" evidence="3">
    <location>
        <begin position="205"/>
        <end position="227"/>
    </location>
</feature>
<evidence type="ECO:0000256" key="4">
    <source>
        <dbReference type="SAM" id="MobiDB-lite"/>
    </source>
</evidence>
<name>A0AAJ0HWG0_9PEZI</name>
<dbReference type="Pfam" id="PF12796">
    <property type="entry name" value="Ank_2"/>
    <property type="match status" value="1"/>
</dbReference>
<dbReference type="Proteomes" id="UP001275084">
    <property type="component" value="Unassembled WGS sequence"/>
</dbReference>